<gene>
    <name evidence="2" type="ORF">MGWOODY_Smn1062</name>
</gene>
<sequence>MKLLLTGAALAAFATVSAASAQTATPPPAAPSATPAPASTAGGKFSLDTPIQDIVADERGKAVMDKNFPGMTALQEYDMFKALSLRQVQPYSNGKLTDEILAKAETDLAAIK</sequence>
<evidence type="ECO:0000313" key="2">
    <source>
        <dbReference type="EMBL" id="CUS45416.1"/>
    </source>
</evidence>
<organism evidence="2">
    <name type="scientific">hydrothermal vent metagenome</name>
    <dbReference type="NCBI Taxonomy" id="652676"/>
    <lineage>
        <taxon>unclassified sequences</taxon>
        <taxon>metagenomes</taxon>
        <taxon>ecological metagenomes</taxon>
    </lineage>
</organism>
<reference evidence="2" key="1">
    <citation type="submission" date="2015-10" db="EMBL/GenBank/DDBJ databases">
        <authorList>
            <person name="Gilbert D.G."/>
        </authorList>
    </citation>
    <scope>NUCLEOTIDE SEQUENCE</scope>
</reference>
<dbReference type="EMBL" id="CZQE01000256">
    <property type="protein sequence ID" value="CUS45416.1"/>
    <property type="molecule type" value="Genomic_DNA"/>
</dbReference>
<name>A0A161K0Q5_9ZZZZ</name>
<accession>A0A161K0Q5</accession>
<dbReference type="AlphaFoldDB" id="A0A161K0Q5"/>
<evidence type="ECO:0000256" key="1">
    <source>
        <dbReference type="SAM" id="MobiDB-lite"/>
    </source>
</evidence>
<feature type="region of interest" description="Disordered" evidence="1">
    <location>
        <begin position="21"/>
        <end position="45"/>
    </location>
</feature>
<feature type="compositionally biased region" description="Low complexity" evidence="1">
    <location>
        <begin position="31"/>
        <end position="41"/>
    </location>
</feature>
<protein>
    <submittedName>
        <fullName evidence="2">Uncharacterized protein</fullName>
    </submittedName>
</protein>
<proteinExistence type="predicted"/>